<keyword evidence="5" id="KW-0418">Kinase</keyword>
<organism evidence="7">
    <name type="scientific">bioreactor metagenome</name>
    <dbReference type="NCBI Taxonomy" id="1076179"/>
    <lineage>
        <taxon>unclassified sequences</taxon>
        <taxon>metagenomes</taxon>
        <taxon>ecological metagenomes</taxon>
    </lineage>
</organism>
<reference evidence="7" key="1">
    <citation type="submission" date="2019-08" db="EMBL/GenBank/DDBJ databases">
        <authorList>
            <person name="Kucharzyk K."/>
            <person name="Murdoch R.W."/>
            <person name="Higgins S."/>
            <person name="Loffler F."/>
        </authorList>
    </citation>
    <scope>NUCLEOTIDE SEQUENCE</scope>
</reference>
<dbReference type="Gene3D" id="3.30.565.10">
    <property type="entry name" value="Histidine kinase-like ATPase, C-terminal domain"/>
    <property type="match status" value="1"/>
</dbReference>
<evidence type="ECO:0000256" key="3">
    <source>
        <dbReference type="ARBA" id="ARBA00022553"/>
    </source>
</evidence>
<dbReference type="GO" id="GO:0005886">
    <property type="term" value="C:plasma membrane"/>
    <property type="evidence" value="ECO:0007669"/>
    <property type="project" value="TreeGrafter"/>
</dbReference>
<keyword evidence="6" id="KW-0902">Two-component regulatory system</keyword>
<protein>
    <recommendedName>
        <fullName evidence="2">histidine kinase</fullName>
        <ecNumber evidence="2">2.7.13.3</ecNumber>
    </recommendedName>
</protein>
<comment type="caution">
    <text evidence="7">The sequence shown here is derived from an EMBL/GenBank/DDBJ whole genome shotgun (WGS) entry which is preliminary data.</text>
</comment>
<dbReference type="PANTHER" id="PTHR45453:SF1">
    <property type="entry name" value="PHOSPHATE REGULON SENSOR PROTEIN PHOR"/>
    <property type="match status" value="1"/>
</dbReference>
<accession>A0A645I3V0</accession>
<dbReference type="GO" id="GO:0000155">
    <property type="term" value="F:phosphorelay sensor kinase activity"/>
    <property type="evidence" value="ECO:0007669"/>
    <property type="project" value="TreeGrafter"/>
</dbReference>
<evidence type="ECO:0000256" key="4">
    <source>
        <dbReference type="ARBA" id="ARBA00022679"/>
    </source>
</evidence>
<gene>
    <name evidence="7" type="ORF">SDC9_189709</name>
</gene>
<dbReference type="GO" id="GO:0016036">
    <property type="term" value="P:cellular response to phosphate starvation"/>
    <property type="evidence" value="ECO:0007669"/>
    <property type="project" value="TreeGrafter"/>
</dbReference>
<dbReference type="SUPFAM" id="SSF55874">
    <property type="entry name" value="ATPase domain of HSP90 chaperone/DNA topoisomerase II/histidine kinase"/>
    <property type="match status" value="1"/>
</dbReference>
<keyword evidence="4" id="KW-0808">Transferase</keyword>
<dbReference type="AlphaFoldDB" id="A0A645I3V0"/>
<evidence type="ECO:0000256" key="6">
    <source>
        <dbReference type="ARBA" id="ARBA00023012"/>
    </source>
</evidence>
<evidence type="ECO:0000313" key="7">
    <source>
        <dbReference type="EMBL" id="MPN42153.1"/>
    </source>
</evidence>
<evidence type="ECO:0000256" key="2">
    <source>
        <dbReference type="ARBA" id="ARBA00012438"/>
    </source>
</evidence>
<dbReference type="EMBL" id="VSSQ01099688">
    <property type="protein sequence ID" value="MPN42153.1"/>
    <property type="molecule type" value="Genomic_DNA"/>
</dbReference>
<evidence type="ECO:0000256" key="1">
    <source>
        <dbReference type="ARBA" id="ARBA00000085"/>
    </source>
</evidence>
<name>A0A645I3V0_9ZZZZ</name>
<dbReference type="EC" id="2.7.13.3" evidence="2"/>
<dbReference type="PANTHER" id="PTHR45453">
    <property type="entry name" value="PHOSPHATE REGULON SENSOR PROTEIN PHOR"/>
    <property type="match status" value="1"/>
</dbReference>
<comment type="catalytic activity">
    <reaction evidence="1">
        <text>ATP + protein L-histidine = ADP + protein N-phospho-L-histidine.</text>
        <dbReference type="EC" id="2.7.13.3"/>
    </reaction>
</comment>
<dbReference type="InterPro" id="IPR036890">
    <property type="entry name" value="HATPase_C_sf"/>
</dbReference>
<proteinExistence type="predicted"/>
<dbReference type="GO" id="GO:0004721">
    <property type="term" value="F:phosphoprotein phosphatase activity"/>
    <property type="evidence" value="ECO:0007669"/>
    <property type="project" value="TreeGrafter"/>
</dbReference>
<sequence length="84" mass="9572">MYIDIWQTEKEVFVSFKNISAVELNIPVDELMERFKRGDESRSSEGNGLGLAIAKSLMEIQEGLLSLSIDGDLFKAEIKLNRFF</sequence>
<dbReference type="InterPro" id="IPR050351">
    <property type="entry name" value="BphY/WalK/GraS-like"/>
</dbReference>
<evidence type="ECO:0000256" key="5">
    <source>
        <dbReference type="ARBA" id="ARBA00022777"/>
    </source>
</evidence>
<keyword evidence="3" id="KW-0597">Phosphoprotein</keyword>